<dbReference type="AlphaFoldDB" id="A0A392VPB1"/>
<keyword evidence="2" id="KW-1185">Reference proteome</keyword>
<comment type="caution">
    <text evidence="1">The sequence shown here is derived from an EMBL/GenBank/DDBJ whole genome shotgun (WGS) entry which is preliminary data.</text>
</comment>
<dbReference type="EMBL" id="LXQA011203264">
    <property type="protein sequence ID" value="MCI88821.1"/>
    <property type="molecule type" value="Genomic_DNA"/>
</dbReference>
<sequence>MRNCLSSVLPATGRSMP</sequence>
<evidence type="ECO:0000313" key="2">
    <source>
        <dbReference type="Proteomes" id="UP000265520"/>
    </source>
</evidence>
<dbReference type="Proteomes" id="UP000265520">
    <property type="component" value="Unassembled WGS sequence"/>
</dbReference>
<evidence type="ECO:0000313" key="1">
    <source>
        <dbReference type="EMBL" id="MCI88821.1"/>
    </source>
</evidence>
<protein>
    <submittedName>
        <fullName evidence="1">Uncharacterized protein</fullName>
    </submittedName>
</protein>
<feature type="non-terminal residue" evidence="1">
    <location>
        <position position="17"/>
    </location>
</feature>
<proteinExistence type="predicted"/>
<organism evidence="1 2">
    <name type="scientific">Trifolium medium</name>
    <dbReference type="NCBI Taxonomy" id="97028"/>
    <lineage>
        <taxon>Eukaryota</taxon>
        <taxon>Viridiplantae</taxon>
        <taxon>Streptophyta</taxon>
        <taxon>Embryophyta</taxon>
        <taxon>Tracheophyta</taxon>
        <taxon>Spermatophyta</taxon>
        <taxon>Magnoliopsida</taxon>
        <taxon>eudicotyledons</taxon>
        <taxon>Gunneridae</taxon>
        <taxon>Pentapetalae</taxon>
        <taxon>rosids</taxon>
        <taxon>fabids</taxon>
        <taxon>Fabales</taxon>
        <taxon>Fabaceae</taxon>
        <taxon>Papilionoideae</taxon>
        <taxon>50 kb inversion clade</taxon>
        <taxon>NPAAA clade</taxon>
        <taxon>Hologalegina</taxon>
        <taxon>IRL clade</taxon>
        <taxon>Trifolieae</taxon>
        <taxon>Trifolium</taxon>
    </lineage>
</organism>
<reference evidence="1 2" key="1">
    <citation type="journal article" date="2018" name="Front. Plant Sci.">
        <title>Red Clover (Trifolium pratense) and Zigzag Clover (T. medium) - A Picture of Genomic Similarities and Differences.</title>
        <authorList>
            <person name="Dluhosova J."/>
            <person name="Istvanek J."/>
            <person name="Nedelnik J."/>
            <person name="Repkova J."/>
        </authorList>
    </citation>
    <scope>NUCLEOTIDE SEQUENCE [LARGE SCALE GENOMIC DNA]</scope>
    <source>
        <strain evidence="2">cv. 10/8</strain>
        <tissue evidence="1">Leaf</tissue>
    </source>
</reference>
<name>A0A392VPB1_9FABA</name>
<accession>A0A392VPB1</accession>